<dbReference type="RefSeq" id="WP_255469645.1">
    <property type="nucleotide sequence ID" value="NZ_CP038196.1"/>
</dbReference>
<dbReference type="EMBL" id="QTUJ01000001">
    <property type="protein sequence ID" value="REF71630.1"/>
    <property type="molecule type" value="Genomic_DNA"/>
</dbReference>
<feature type="chain" id="PRO_5017768515" description="Entericidin EcnA/B family protein" evidence="1">
    <location>
        <begin position="23"/>
        <end position="44"/>
    </location>
</feature>
<evidence type="ECO:0000313" key="3">
    <source>
        <dbReference type="Proteomes" id="UP000256941"/>
    </source>
</evidence>
<dbReference type="AlphaFoldDB" id="A0A3D9XME4"/>
<protein>
    <recommendedName>
        <fullName evidence="4">Entericidin EcnA/B family protein</fullName>
    </recommendedName>
</protein>
<dbReference type="PROSITE" id="PS51257">
    <property type="entry name" value="PROKAR_LIPOPROTEIN"/>
    <property type="match status" value="1"/>
</dbReference>
<sequence length="44" mass="4312">MKFSRIAAILTLLALAACNTVAGVGEDITGASRMVQGGLGGGGY</sequence>
<feature type="signal peptide" evidence="1">
    <location>
        <begin position="1"/>
        <end position="22"/>
    </location>
</feature>
<proteinExistence type="predicted"/>
<evidence type="ECO:0008006" key="4">
    <source>
        <dbReference type="Google" id="ProtNLM"/>
    </source>
</evidence>
<dbReference type="Proteomes" id="UP000256941">
    <property type="component" value="Unassembled WGS sequence"/>
</dbReference>
<organism evidence="2 3">
    <name type="scientific">Paracoccus versutus</name>
    <name type="common">Thiobacillus versutus</name>
    <dbReference type="NCBI Taxonomy" id="34007"/>
    <lineage>
        <taxon>Bacteria</taxon>
        <taxon>Pseudomonadati</taxon>
        <taxon>Pseudomonadota</taxon>
        <taxon>Alphaproteobacteria</taxon>
        <taxon>Rhodobacterales</taxon>
        <taxon>Paracoccaceae</taxon>
        <taxon>Paracoccus</taxon>
    </lineage>
</organism>
<name>A0A3D9XME4_PARVE</name>
<reference evidence="2 3" key="1">
    <citation type="submission" date="2018-08" db="EMBL/GenBank/DDBJ databases">
        <title>Genomic Encyclopedia of Archaeal and Bacterial Type Strains, Phase II (KMG-II): from individual species to whole genera.</title>
        <authorList>
            <person name="Goeker M."/>
        </authorList>
    </citation>
    <scope>NUCLEOTIDE SEQUENCE [LARGE SCALE GENOMIC DNA]</scope>
    <source>
        <strain evidence="2 3">DSM 17099</strain>
    </source>
</reference>
<evidence type="ECO:0000313" key="2">
    <source>
        <dbReference type="EMBL" id="REF71630.1"/>
    </source>
</evidence>
<gene>
    <name evidence="2" type="ORF">BDD41_0086</name>
</gene>
<comment type="caution">
    <text evidence="2">The sequence shown here is derived from an EMBL/GenBank/DDBJ whole genome shotgun (WGS) entry which is preliminary data.</text>
</comment>
<keyword evidence="1" id="KW-0732">Signal</keyword>
<evidence type="ECO:0000256" key="1">
    <source>
        <dbReference type="SAM" id="SignalP"/>
    </source>
</evidence>
<accession>A0A3D9XME4</accession>